<dbReference type="Pfam" id="PF05725">
    <property type="entry name" value="FNIP"/>
    <property type="match status" value="3"/>
</dbReference>
<sequence length="253" mass="29454">MLSVPDDIILKIGDLLLDKDKIAITMMAKRFDRLKYKFIYRQKMIYDRILPLSYFDNFECIELPRYQRIYPKSVKYVHFVARTTEMPPKVTHLTFGDDFNRSVENVIPSSVTHLTLGHYFNQPITIPSSVTHLTFKLHFNQPVKIPSSVTHVTFGYSFNQPIEVPSSVTHLTFGPKFNQPIKIPTFTTHLKFGCYFNQPVIVPPSVTHLVFGDFFDQPLIDDNLLSVEEIMITQNYDNTINENLLPKIVRYYV</sequence>
<dbReference type="EMBL" id="MN739355">
    <property type="protein sequence ID" value="QHT00483.1"/>
    <property type="molecule type" value="Genomic_DNA"/>
</dbReference>
<protein>
    <recommendedName>
        <fullName evidence="2">F-box domain-containing protein</fullName>
    </recommendedName>
</protein>
<dbReference type="InterPro" id="IPR051251">
    <property type="entry name" value="STK_FNIP-Repeat"/>
</dbReference>
<dbReference type="PANTHER" id="PTHR32134:SF173">
    <property type="entry name" value="FNIP REPEAT-CONTAINING PROTEIN-RELATED"/>
    <property type="match status" value="1"/>
</dbReference>
<dbReference type="AlphaFoldDB" id="A0A6C0C821"/>
<accession>A0A6C0C821</accession>
<evidence type="ECO:0000313" key="1">
    <source>
        <dbReference type="EMBL" id="QHT00483.1"/>
    </source>
</evidence>
<dbReference type="PANTHER" id="PTHR32134">
    <property type="entry name" value="FNIP REPEAT-CONTAINING PROTEIN"/>
    <property type="match status" value="1"/>
</dbReference>
<dbReference type="InterPro" id="IPR008615">
    <property type="entry name" value="FNIP"/>
</dbReference>
<name>A0A6C0C821_9ZZZZ</name>
<evidence type="ECO:0008006" key="2">
    <source>
        <dbReference type="Google" id="ProtNLM"/>
    </source>
</evidence>
<reference evidence="1" key="1">
    <citation type="journal article" date="2020" name="Nature">
        <title>Giant virus diversity and host interactions through global metagenomics.</title>
        <authorList>
            <person name="Schulz F."/>
            <person name="Roux S."/>
            <person name="Paez-Espino D."/>
            <person name="Jungbluth S."/>
            <person name="Walsh D.A."/>
            <person name="Denef V.J."/>
            <person name="McMahon K.D."/>
            <person name="Konstantinidis K.T."/>
            <person name="Eloe-Fadrosh E.A."/>
            <person name="Kyrpides N.C."/>
            <person name="Woyke T."/>
        </authorList>
    </citation>
    <scope>NUCLEOTIDE SEQUENCE</scope>
    <source>
        <strain evidence="1">GVMAG-M-3300020192-26</strain>
    </source>
</reference>
<organism evidence="1">
    <name type="scientific">viral metagenome</name>
    <dbReference type="NCBI Taxonomy" id="1070528"/>
    <lineage>
        <taxon>unclassified sequences</taxon>
        <taxon>metagenomes</taxon>
        <taxon>organismal metagenomes</taxon>
    </lineage>
</organism>
<proteinExistence type="predicted"/>